<comment type="similarity">
    <text evidence="1 4">Belongs to the V-ATPase D subunit family.</text>
</comment>
<dbReference type="GO" id="GO:0005524">
    <property type="term" value="F:ATP binding"/>
    <property type="evidence" value="ECO:0007669"/>
    <property type="project" value="UniProtKB-UniRule"/>
</dbReference>
<reference evidence="6" key="2">
    <citation type="journal article" date="2021" name="PeerJ">
        <title>Extensive microbial diversity within the chicken gut microbiome revealed by metagenomics and culture.</title>
        <authorList>
            <person name="Gilroy R."/>
            <person name="Ravi A."/>
            <person name="Getino M."/>
            <person name="Pursley I."/>
            <person name="Horton D.L."/>
            <person name="Alikhan N.F."/>
            <person name="Baker D."/>
            <person name="Gharbi K."/>
            <person name="Hall N."/>
            <person name="Watson M."/>
            <person name="Adriaenssens E.M."/>
            <person name="Foster-Nyarko E."/>
            <person name="Jarju S."/>
            <person name="Secka A."/>
            <person name="Antonio M."/>
            <person name="Oren A."/>
            <person name="Chaudhuri R.R."/>
            <person name="La Ragione R."/>
            <person name="Hildebrand F."/>
            <person name="Pallen M.J."/>
        </authorList>
    </citation>
    <scope>NUCLEOTIDE SEQUENCE</scope>
    <source>
        <strain evidence="6">4920</strain>
    </source>
</reference>
<evidence type="ECO:0000256" key="4">
    <source>
        <dbReference type="HAMAP-Rule" id="MF_00271"/>
    </source>
</evidence>
<dbReference type="GO" id="GO:0042777">
    <property type="term" value="P:proton motive force-driven plasma membrane ATP synthesis"/>
    <property type="evidence" value="ECO:0007669"/>
    <property type="project" value="UniProtKB-UniRule"/>
</dbReference>
<keyword evidence="2 4" id="KW-0813">Transport</keyword>
<sequence length="221" mass="25184">MAVMRVNPTRMELTRLKKQLKTASRGHKLLKDKRDELMKQFLDIVRENKALREQVETLLKRANDNFLLARAMMSAEALETAIIYPTQSVSLEVGSKNVMSVDVPVFSFNMQNTDESSIYPYGFAATSPQLDGAIDALSDALEPMLRLAQMEKSAQLLAQEIEKTRRRVNALEHVMIPNLQDTIRSITMKLDENERGNQTRLMKVKDMMVAEQIRSRQEANG</sequence>
<organism evidence="6 7">
    <name type="scientific">Candidatus Aphodoplasma excrementigallinarum</name>
    <dbReference type="NCBI Taxonomy" id="2840673"/>
    <lineage>
        <taxon>Bacteria</taxon>
        <taxon>Bacillati</taxon>
        <taxon>Bacillota</taxon>
        <taxon>Clostridia</taxon>
        <taxon>Eubacteriales</taxon>
        <taxon>Candidatus Aphodoplasma</taxon>
    </lineage>
</organism>
<dbReference type="InterPro" id="IPR002699">
    <property type="entry name" value="V_ATPase_D"/>
</dbReference>
<feature type="coiled-coil region" evidence="5">
    <location>
        <begin position="34"/>
        <end position="65"/>
    </location>
</feature>
<evidence type="ECO:0000256" key="3">
    <source>
        <dbReference type="ARBA" id="ARBA00023065"/>
    </source>
</evidence>
<dbReference type="EMBL" id="DVOF01000058">
    <property type="protein sequence ID" value="HIV02316.1"/>
    <property type="molecule type" value="Genomic_DNA"/>
</dbReference>
<dbReference type="FunFam" id="1.10.287.3240:FF:000007">
    <property type="entry name" value="V-type ATP synthase subunit D"/>
    <property type="match status" value="1"/>
</dbReference>
<keyword evidence="4" id="KW-0375">Hydrogen ion transport</keyword>
<comment type="function">
    <text evidence="4">Produces ATP from ADP in the presence of a proton gradient across the membrane.</text>
</comment>
<evidence type="ECO:0000313" key="7">
    <source>
        <dbReference type="Proteomes" id="UP000886743"/>
    </source>
</evidence>
<dbReference type="AlphaFoldDB" id="A0A9D1NGA9"/>
<keyword evidence="4" id="KW-0066">ATP synthesis</keyword>
<evidence type="ECO:0000256" key="1">
    <source>
        <dbReference type="ARBA" id="ARBA00005850"/>
    </source>
</evidence>
<accession>A0A9D1NGA9</accession>
<keyword evidence="5" id="KW-0175">Coiled coil</keyword>
<dbReference type="GO" id="GO:0046961">
    <property type="term" value="F:proton-transporting ATPase activity, rotational mechanism"/>
    <property type="evidence" value="ECO:0007669"/>
    <property type="project" value="InterPro"/>
</dbReference>
<dbReference type="HAMAP" id="MF_00271">
    <property type="entry name" value="ATP_synth_D_arch"/>
    <property type="match status" value="1"/>
</dbReference>
<dbReference type="NCBIfam" id="NF001543">
    <property type="entry name" value="PRK00373.1-2"/>
    <property type="match status" value="1"/>
</dbReference>
<gene>
    <name evidence="4" type="primary">atpD</name>
    <name evidence="6" type="ORF">IAC74_01980</name>
</gene>
<reference evidence="6" key="1">
    <citation type="submission" date="2020-10" db="EMBL/GenBank/DDBJ databases">
        <authorList>
            <person name="Gilroy R."/>
        </authorList>
    </citation>
    <scope>NUCLEOTIDE SEQUENCE</scope>
    <source>
        <strain evidence="6">4920</strain>
    </source>
</reference>
<feature type="coiled-coil region" evidence="5">
    <location>
        <begin position="147"/>
        <end position="174"/>
    </location>
</feature>
<dbReference type="Proteomes" id="UP000886743">
    <property type="component" value="Unassembled WGS sequence"/>
</dbReference>
<evidence type="ECO:0000256" key="5">
    <source>
        <dbReference type="SAM" id="Coils"/>
    </source>
</evidence>
<protein>
    <recommendedName>
        <fullName evidence="4">V-type ATP synthase subunit D</fullName>
    </recommendedName>
    <alternativeName>
        <fullName evidence="4">V-ATPase subunit D</fullName>
    </alternativeName>
</protein>
<dbReference type="GO" id="GO:0046933">
    <property type="term" value="F:proton-transporting ATP synthase activity, rotational mechanism"/>
    <property type="evidence" value="ECO:0007669"/>
    <property type="project" value="UniProtKB-UniRule"/>
</dbReference>
<dbReference type="Pfam" id="PF01813">
    <property type="entry name" value="ATP-synt_D"/>
    <property type="match status" value="1"/>
</dbReference>
<dbReference type="Gene3D" id="1.10.287.3240">
    <property type="match status" value="1"/>
</dbReference>
<dbReference type="NCBIfam" id="TIGR00309">
    <property type="entry name" value="V_ATPase_subD"/>
    <property type="match status" value="1"/>
</dbReference>
<evidence type="ECO:0000256" key="2">
    <source>
        <dbReference type="ARBA" id="ARBA00022448"/>
    </source>
</evidence>
<name>A0A9D1NGA9_9FIRM</name>
<proteinExistence type="inferred from homology"/>
<keyword evidence="3 4" id="KW-0406">Ion transport</keyword>
<evidence type="ECO:0000313" key="6">
    <source>
        <dbReference type="EMBL" id="HIV02316.1"/>
    </source>
</evidence>
<comment type="caution">
    <text evidence="6">The sequence shown here is derived from an EMBL/GenBank/DDBJ whole genome shotgun (WGS) entry which is preliminary data.</text>
</comment>
<dbReference type="PANTHER" id="PTHR11671">
    <property type="entry name" value="V-TYPE ATP SYNTHASE SUBUNIT D"/>
    <property type="match status" value="1"/>
</dbReference>